<sequence length="291" mass="30442">MNSVVGKLASCSNVVDMVVDPVAQSELIVRGARDSRNGIAHTLRSLIDLCILICATRSVAMTFRASSSIILLMFVGLALLTQQIAAQGGCNEACTTHDDCLGRLACINGACNDDPSIDTKECSGTTCNPTGTITGPPISPSMCNSAEMSECCETGKQYKLYDCSPPITTPSTKGTLTLNGFGAGESGGGASSCTGQFYTAEDSVVALSTGWFSGGARCSKSIRIEGNGRSTIAKVVDECDTRAGCDEEHAYQPPCPYLDDVDASLAVWRALGISESDPTFGTLNITWTQLD</sequence>
<reference evidence="5 6" key="1">
    <citation type="journal article" date="2008" name="Science">
        <title>The Physcomitrella genome reveals evolutionary insights into the conquest of land by plants.</title>
        <authorList>
            <person name="Rensing S."/>
            <person name="Lang D."/>
            <person name="Zimmer A."/>
            <person name="Terry A."/>
            <person name="Salamov A."/>
            <person name="Shapiro H."/>
            <person name="Nishiyama T."/>
            <person name="Perroud P.-F."/>
            <person name="Lindquist E."/>
            <person name="Kamisugi Y."/>
            <person name="Tanahashi T."/>
            <person name="Sakakibara K."/>
            <person name="Fujita T."/>
            <person name="Oishi K."/>
            <person name="Shin-I T."/>
            <person name="Kuroki Y."/>
            <person name="Toyoda A."/>
            <person name="Suzuki Y."/>
            <person name="Hashimoto A."/>
            <person name="Yamaguchi K."/>
            <person name="Sugano A."/>
            <person name="Kohara Y."/>
            <person name="Fujiyama A."/>
            <person name="Anterola A."/>
            <person name="Aoki S."/>
            <person name="Ashton N."/>
            <person name="Barbazuk W.B."/>
            <person name="Barker E."/>
            <person name="Bennetzen J."/>
            <person name="Bezanilla M."/>
            <person name="Blankenship R."/>
            <person name="Cho S.H."/>
            <person name="Dutcher S."/>
            <person name="Estelle M."/>
            <person name="Fawcett J.A."/>
            <person name="Gundlach H."/>
            <person name="Hanada K."/>
            <person name="Heyl A."/>
            <person name="Hicks K.A."/>
            <person name="Hugh J."/>
            <person name="Lohr M."/>
            <person name="Mayer K."/>
            <person name="Melkozernov A."/>
            <person name="Murata T."/>
            <person name="Nelson D."/>
            <person name="Pils B."/>
            <person name="Prigge M."/>
            <person name="Reiss B."/>
            <person name="Renner T."/>
            <person name="Rombauts S."/>
            <person name="Rushton P."/>
            <person name="Sanderfoot A."/>
            <person name="Schween G."/>
            <person name="Shiu S.-H."/>
            <person name="Stueber K."/>
            <person name="Theodoulou F.L."/>
            <person name="Tu H."/>
            <person name="Van de Peer Y."/>
            <person name="Verrier P.J."/>
            <person name="Waters E."/>
            <person name="Wood A."/>
            <person name="Yang L."/>
            <person name="Cove D."/>
            <person name="Cuming A."/>
            <person name="Hasebe M."/>
            <person name="Lucas S."/>
            <person name="Mishler D.B."/>
            <person name="Reski R."/>
            <person name="Grigoriev I."/>
            <person name="Quatrano R.S."/>
            <person name="Boore J.L."/>
        </authorList>
    </citation>
    <scope>NUCLEOTIDE SEQUENCE [LARGE SCALE GENOMIC DNA]</scope>
    <source>
        <strain evidence="5 6">cv. Gransden 2004</strain>
    </source>
</reference>
<dbReference type="InParanoid" id="A0A7I4DT69"/>
<reference evidence="5" key="3">
    <citation type="submission" date="2020-12" db="UniProtKB">
        <authorList>
            <consortium name="EnsemblPlants"/>
        </authorList>
    </citation>
    <scope>IDENTIFICATION</scope>
</reference>
<evidence type="ECO:0008006" key="7">
    <source>
        <dbReference type="Google" id="ProtNLM"/>
    </source>
</evidence>
<dbReference type="InterPro" id="IPR039271">
    <property type="entry name" value="Kiwellin-like"/>
</dbReference>
<dbReference type="RefSeq" id="XP_073390127.1">
    <property type="nucleotide sequence ID" value="XM_073534026.1"/>
</dbReference>
<dbReference type="Gramene" id="Pp3c5_25540V3.2">
    <property type="protein sequence ID" value="Pp3c5_25540V3.2"/>
    <property type="gene ID" value="Pp3c5_25540"/>
</dbReference>
<keyword evidence="6" id="KW-1185">Reference proteome</keyword>
<dbReference type="CDD" id="cd22270">
    <property type="entry name" value="DPBB_kiwellin-like"/>
    <property type="match status" value="1"/>
</dbReference>
<organism evidence="5 6">
    <name type="scientific">Physcomitrium patens</name>
    <name type="common">Spreading-leaved earth moss</name>
    <name type="synonym">Physcomitrella patens</name>
    <dbReference type="NCBI Taxonomy" id="3218"/>
    <lineage>
        <taxon>Eukaryota</taxon>
        <taxon>Viridiplantae</taxon>
        <taxon>Streptophyta</taxon>
        <taxon>Embryophyta</taxon>
        <taxon>Bryophyta</taxon>
        <taxon>Bryophytina</taxon>
        <taxon>Bryopsida</taxon>
        <taxon>Funariidae</taxon>
        <taxon>Funariales</taxon>
        <taxon>Funariaceae</taxon>
        <taxon>Physcomitrium</taxon>
    </lineage>
</organism>
<keyword evidence="3" id="KW-0964">Secreted</keyword>
<dbReference type="OrthoDB" id="406505at2759"/>
<evidence type="ECO:0000256" key="1">
    <source>
        <dbReference type="ARBA" id="ARBA00004613"/>
    </source>
</evidence>
<dbReference type="Gene3D" id="2.40.40.10">
    <property type="entry name" value="RlpA-like domain"/>
    <property type="match status" value="1"/>
</dbReference>
<dbReference type="EMBL" id="ABEU02000005">
    <property type="status" value="NOT_ANNOTATED_CDS"/>
    <property type="molecule type" value="Genomic_DNA"/>
</dbReference>
<keyword evidence="4" id="KW-0732">Signal</keyword>
<gene>
    <name evidence="5" type="primary">LOC112282287</name>
</gene>
<comment type="similarity">
    <text evidence="2">Belongs to the kiwellin family.</text>
</comment>
<accession>A0A7I4DT69</accession>
<evidence type="ECO:0000256" key="2">
    <source>
        <dbReference type="ARBA" id="ARBA00005592"/>
    </source>
</evidence>
<dbReference type="InterPro" id="IPR036908">
    <property type="entry name" value="RlpA-like_sf"/>
</dbReference>
<proteinExistence type="inferred from homology"/>
<name>A0A7I4DT69_PHYPA</name>
<dbReference type="AlphaFoldDB" id="A0A7I4DT69"/>
<evidence type="ECO:0000256" key="3">
    <source>
        <dbReference type="ARBA" id="ARBA00022525"/>
    </source>
</evidence>
<dbReference type="SUPFAM" id="SSF50685">
    <property type="entry name" value="Barwin-like endoglucanases"/>
    <property type="match status" value="1"/>
</dbReference>
<reference evidence="5 6" key="2">
    <citation type="journal article" date="2018" name="Plant J.">
        <title>The Physcomitrella patens chromosome-scale assembly reveals moss genome structure and evolution.</title>
        <authorList>
            <person name="Lang D."/>
            <person name="Ullrich K.K."/>
            <person name="Murat F."/>
            <person name="Fuchs J."/>
            <person name="Jenkins J."/>
            <person name="Haas F.B."/>
            <person name="Piednoel M."/>
            <person name="Gundlach H."/>
            <person name="Van Bel M."/>
            <person name="Meyberg R."/>
            <person name="Vives C."/>
            <person name="Morata J."/>
            <person name="Symeonidi A."/>
            <person name="Hiss M."/>
            <person name="Muchero W."/>
            <person name="Kamisugi Y."/>
            <person name="Saleh O."/>
            <person name="Blanc G."/>
            <person name="Decker E.L."/>
            <person name="van Gessel N."/>
            <person name="Grimwood J."/>
            <person name="Hayes R.D."/>
            <person name="Graham S.W."/>
            <person name="Gunter L.E."/>
            <person name="McDaniel S.F."/>
            <person name="Hoernstein S.N.W."/>
            <person name="Larsson A."/>
            <person name="Li F.W."/>
            <person name="Perroud P.F."/>
            <person name="Phillips J."/>
            <person name="Ranjan P."/>
            <person name="Rokshar D.S."/>
            <person name="Rothfels C.J."/>
            <person name="Schneider L."/>
            <person name="Shu S."/>
            <person name="Stevenson D.W."/>
            <person name="Thummler F."/>
            <person name="Tillich M."/>
            <person name="Villarreal Aguilar J.C."/>
            <person name="Widiez T."/>
            <person name="Wong G.K."/>
            <person name="Wymore A."/>
            <person name="Zhang Y."/>
            <person name="Zimmer A.D."/>
            <person name="Quatrano R.S."/>
            <person name="Mayer K.F.X."/>
            <person name="Goodstein D."/>
            <person name="Casacuberta J.M."/>
            <person name="Vandepoele K."/>
            <person name="Reski R."/>
            <person name="Cuming A.C."/>
            <person name="Tuskan G.A."/>
            <person name="Maumus F."/>
            <person name="Salse J."/>
            <person name="Schmutz J."/>
            <person name="Rensing S.A."/>
        </authorList>
    </citation>
    <scope>NUCLEOTIDE SEQUENCE [LARGE SCALE GENOMIC DNA]</scope>
    <source>
        <strain evidence="5 6">cv. Gransden 2004</strain>
    </source>
</reference>
<dbReference type="Pfam" id="PF24300">
    <property type="entry name" value="KWL1"/>
    <property type="match status" value="1"/>
</dbReference>
<dbReference type="Proteomes" id="UP000006727">
    <property type="component" value="Chromosome 5"/>
</dbReference>
<comment type="subcellular location">
    <subcellularLocation>
        <location evidence="1">Secreted</location>
    </subcellularLocation>
</comment>
<protein>
    <recommendedName>
        <fullName evidence="7">Ripening-related protein</fullName>
    </recommendedName>
</protein>
<evidence type="ECO:0000313" key="5">
    <source>
        <dbReference type="EnsemblPlants" id="Pp3c5_25540V3.2"/>
    </source>
</evidence>
<evidence type="ECO:0000256" key="4">
    <source>
        <dbReference type="ARBA" id="ARBA00022729"/>
    </source>
</evidence>
<dbReference type="GeneID" id="112282287"/>
<dbReference type="PANTHER" id="PTHR33191:SF58">
    <property type="entry name" value="RIPENING-RELATED PROTEIN 1"/>
    <property type="match status" value="1"/>
</dbReference>
<dbReference type="GO" id="GO:0005576">
    <property type="term" value="C:extracellular region"/>
    <property type="evidence" value="ECO:0007669"/>
    <property type="project" value="UniProtKB-SubCell"/>
</dbReference>
<dbReference type="EnsemblPlants" id="Pp3c5_25540V3.2">
    <property type="protein sequence ID" value="Pp3c5_25540V3.2"/>
    <property type="gene ID" value="Pp3c5_25540"/>
</dbReference>
<evidence type="ECO:0000313" key="6">
    <source>
        <dbReference type="Proteomes" id="UP000006727"/>
    </source>
</evidence>
<dbReference type="PANTHER" id="PTHR33191">
    <property type="entry name" value="RIPENING-RELATED PROTEIN 2-RELATED"/>
    <property type="match status" value="1"/>
</dbReference>